<dbReference type="KEGG" id="dsy:DSY1295"/>
<gene>
    <name evidence="2" type="ordered locus">DSY1295</name>
</gene>
<accession>Q24Y08</accession>
<evidence type="ECO:0000256" key="1">
    <source>
        <dbReference type="SAM" id="Phobius"/>
    </source>
</evidence>
<dbReference type="STRING" id="138119.DSY1295"/>
<dbReference type="AlphaFoldDB" id="Q24Y08"/>
<evidence type="ECO:0000313" key="2">
    <source>
        <dbReference type="EMBL" id="BAE83084.1"/>
    </source>
</evidence>
<evidence type="ECO:0008006" key="4">
    <source>
        <dbReference type="Google" id="ProtNLM"/>
    </source>
</evidence>
<protein>
    <recommendedName>
        <fullName evidence="4">DUF5412 domain-containing protein</fullName>
    </recommendedName>
</protein>
<name>Q24Y08_DESHY</name>
<keyword evidence="1" id="KW-0812">Transmembrane</keyword>
<feature type="transmembrane region" description="Helical" evidence="1">
    <location>
        <begin position="23"/>
        <end position="45"/>
    </location>
</feature>
<dbReference type="EMBL" id="AP008230">
    <property type="protein sequence ID" value="BAE83084.1"/>
    <property type="molecule type" value="Genomic_DNA"/>
</dbReference>
<dbReference type="Proteomes" id="UP000001946">
    <property type="component" value="Chromosome"/>
</dbReference>
<dbReference type="InterPro" id="IPR035406">
    <property type="entry name" value="DUF5412"/>
</dbReference>
<keyword evidence="1" id="KW-0472">Membrane</keyword>
<dbReference type="HOGENOM" id="CLU_142722_0_0_9"/>
<evidence type="ECO:0000313" key="3">
    <source>
        <dbReference type="Proteomes" id="UP000001946"/>
    </source>
</evidence>
<keyword evidence="3" id="KW-1185">Reference proteome</keyword>
<organism evidence="2 3">
    <name type="scientific">Desulfitobacterium hafniense (strain Y51)</name>
    <dbReference type="NCBI Taxonomy" id="138119"/>
    <lineage>
        <taxon>Bacteria</taxon>
        <taxon>Bacillati</taxon>
        <taxon>Bacillota</taxon>
        <taxon>Clostridia</taxon>
        <taxon>Eubacteriales</taxon>
        <taxon>Desulfitobacteriaceae</taxon>
        <taxon>Desulfitobacterium</taxon>
    </lineage>
</organism>
<keyword evidence="1" id="KW-1133">Transmembrane helix</keyword>
<proteinExistence type="predicted"/>
<dbReference type="Pfam" id="PF17428">
    <property type="entry name" value="DUF5412"/>
    <property type="match status" value="1"/>
</dbReference>
<sequence>MPILGRPSKCAWIMGGVRMKNKLITVSIMFIALMGIAGYGIYWAFFDVQRINGQDILTELASPNNTYTVTAYLNNGGATTDYAVLCTVTNNQTSKSKNIYWNSPCQTAAVAWVDDVTVMINEVELDVRHDVFDYRRQ</sequence>
<reference evidence="2 3" key="1">
    <citation type="journal article" date="2006" name="J. Bacteriol.">
        <title>Complete genome sequence of the dehalorespiring bacterium Desulfitobacterium hafniense Y51 and comparison with Dehalococcoides ethenogenes 195.</title>
        <authorList>
            <person name="Nonaka H."/>
            <person name="Keresztes G."/>
            <person name="Shinoda Y."/>
            <person name="Ikenaga Y."/>
            <person name="Abe M."/>
            <person name="Naito K."/>
            <person name="Inatomi K."/>
            <person name="Furukawa K."/>
            <person name="Inui M."/>
            <person name="Yukawa H."/>
        </authorList>
    </citation>
    <scope>NUCLEOTIDE SEQUENCE [LARGE SCALE GENOMIC DNA]</scope>
    <source>
        <strain evidence="2 3">Y51</strain>
    </source>
</reference>
<dbReference type="eggNOG" id="ENOG5032SB3">
    <property type="taxonomic scope" value="Bacteria"/>
</dbReference>